<dbReference type="STRING" id="1079859.SAMN04515674_11779"/>
<dbReference type="PANTHER" id="PTHR31151:SF0">
    <property type="entry name" value="PROLINE-TRNA LIGASE (DUF1680)"/>
    <property type="match status" value="1"/>
</dbReference>
<dbReference type="InterPro" id="IPR012878">
    <property type="entry name" value="Beta-AFase-like_GH127_cat"/>
</dbReference>
<keyword evidence="5" id="KW-1185">Reference proteome</keyword>
<feature type="domain" description="Non-reducing end beta-L-arabinofuranosidase-like GH127 catalytic" evidence="1">
    <location>
        <begin position="50"/>
        <end position="429"/>
    </location>
</feature>
<evidence type="ECO:0000259" key="1">
    <source>
        <dbReference type="Pfam" id="PF07944"/>
    </source>
</evidence>
<organism evidence="4 5">
    <name type="scientific">Pseudarcicella hirudinis</name>
    <dbReference type="NCBI Taxonomy" id="1079859"/>
    <lineage>
        <taxon>Bacteria</taxon>
        <taxon>Pseudomonadati</taxon>
        <taxon>Bacteroidota</taxon>
        <taxon>Cytophagia</taxon>
        <taxon>Cytophagales</taxon>
        <taxon>Flectobacillaceae</taxon>
        <taxon>Pseudarcicella</taxon>
    </lineage>
</organism>
<gene>
    <name evidence="4" type="ORF">SAMN04515674_11779</name>
</gene>
<dbReference type="Pfam" id="PF07944">
    <property type="entry name" value="Beta-AFase-like_GH127_cat"/>
    <property type="match status" value="1"/>
</dbReference>
<sequence>MRNSRILFICLIFLYRQLCQAQSHYPGQHQGKFALNDKFTPAVYAFDLHNVRLLDGRFKDNMLREQAWLRRLNTRQLLHSFRNNAGIFDANEGGYFLIKKYGGWESLDCDLRGHTTGHLLSGLALMYAQTGDEYYKLKSDSLVKGLAEVQAVLNQEGYLSAFPQELINRNIAGKSVWAPWYTLHKIFSGLIDQYLYCDNQQALNVAEKMGMWAYKKLQNVDSNQRSIMLRNEFGGINESFYNLYAITGKKEYQWLGQFFYHNEIIDLLKQRKDILAPKHANTFIPKLLGLTRNYELDGLGDSDTIAKFFWDTVIEHHTFATGSNSDKEHFFKPDELSKHLTGYTGETCNVYNMLKLTKHLFTHTREMKYIEYYEKALFNHILGQQDPATGMVSYFLPMLAGAHKVYSTPENSFWCCVGSGFENHAKYGESIYYHDDNGVFINLFIASQLNWKEKGLTLQQETSFPASGQTRFIITTAPTQPLALHFRFPSWAKSMSVLLNGKPQKIKTSAGSYSTLSRIWKPNDIVEISFPMELQLKATNDNSSKVSITYGPIVLAGKQGSVQMESPAPYSDPNKYNDYYTYQYNVPANIVTKLDINNQNIAESIEAMADQPLTFKAKKEGIILQPLYNIHHERYVVYWDLK</sequence>
<dbReference type="SUPFAM" id="SSF48208">
    <property type="entry name" value="Six-hairpin glycosidases"/>
    <property type="match status" value="1"/>
</dbReference>
<dbReference type="Proteomes" id="UP000199306">
    <property type="component" value="Unassembled WGS sequence"/>
</dbReference>
<dbReference type="GO" id="GO:0005975">
    <property type="term" value="P:carbohydrate metabolic process"/>
    <property type="evidence" value="ECO:0007669"/>
    <property type="project" value="InterPro"/>
</dbReference>
<dbReference type="RefSeq" id="WP_092019335.1">
    <property type="nucleotide sequence ID" value="NZ_FOXH01000017.1"/>
</dbReference>
<feature type="domain" description="Non-reducing end beta-L-arabinofuranosidase-like GH127 middle" evidence="3">
    <location>
        <begin position="439"/>
        <end position="532"/>
    </location>
</feature>
<evidence type="ECO:0000259" key="3">
    <source>
        <dbReference type="Pfam" id="PF20736"/>
    </source>
</evidence>
<dbReference type="Pfam" id="PF16375">
    <property type="entry name" value="DUF4986"/>
    <property type="match status" value="1"/>
</dbReference>
<evidence type="ECO:0000259" key="2">
    <source>
        <dbReference type="Pfam" id="PF16375"/>
    </source>
</evidence>
<reference evidence="4 5" key="1">
    <citation type="submission" date="2016-10" db="EMBL/GenBank/DDBJ databases">
        <authorList>
            <person name="de Groot N.N."/>
        </authorList>
    </citation>
    <scope>NUCLEOTIDE SEQUENCE [LARGE SCALE GENOMIC DNA]</scope>
    <source>
        <strain evidence="5">E92,LMG 26720,CCM 7988</strain>
    </source>
</reference>
<dbReference type="InterPro" id="IPR049046">
    <property type="entry name" value="Beta-AFase-like_GH127_middle"/>
</dbReference>
<dbReference type="InterPro" id="IPR032275">
    <property type="entry name" value="DUF4986"/>
</dbReference>
<protein>
    <submittedName>
        <fullName evidence="4">Uncharacterized protein</fullName>
    </submittedName>
</protein>
<dbReference type="AlphaFoldDB" id="A0A1I5Y7R8"/>
<accession>A0A1I5Y7R8</accession>
<dbReference type="PANTHER" id="PTHR31151">
    <property type="entry name" value="PROLINE-TRNA LIGASE (DUF1680)"/>
    <property type="match status" value="1"/>
</dbReference>
<evidence type="ECO:0000313" key="4">
    <source>
        <dbReference type="EMBL" id="SFQ40265.1"/>
    </source>
</evidence>
<dbReference type="OrthoDB" id="9757939at2"/>
<feature type="domain" description="DUF4986" evidence="2">
    <location>
        <begin position="597"/>
        <end position="639"/>
    </location>
</feature>
<name>A0A1I5Y7R8_9BACT</name>
<dbReference type="EMBL" id="FOXH01000017">
    <property type="protein sequence ID" value="SFQ40265.1"/>
    <property type="molecule type" value="Genomic_DNA"/>
</dbReference>
<proteinExistence type="predicted"/>
<evidence type="ECO:0000313" key="5">
    <source>
        <dbReference type="Proteomes" id="UP000199306"/>
    </source>
</evidence>
<dbReference type="InterPro" id="IPR008928">
    <property type="entry name" value="6-hairpin_glycosidase_sf"/>
</dbReference>
<dbReference type="Pfam" id="PF20736">
    <property type="entry name" value="Glyco_hydro127M"/>
    <property type="match status" value="1"/>
</dbReference>